<evidence type="ECO:0000259" key="6">
    <source>
        <dbReference type="Pfam" id="PF17961"/>
    </source>
</evidence>
<dbReference type="Gene3D" id="2.60.40.740">
    <property type="match status" value="3"/>
</dbReference>
<proteinExistence type="predicted"/>
<evidence type="ECO:0000259" key="4">
    <source>
        <dbReference type="Pfam" id="PF12892"/>
    </source>
</evidence>
<keyword evidence="1" id="KW-0812">Transmembrane</keyword>
<dbReference type="InterPro" id="IPR041033">
    <property type="entry name" value="SpaA_PFL_dom_1"/>
</dbReference>
<feature type="domain" description="Streptococcal pilin isopeptide linkage" evidence="4">
    <location>
        <begin position="1661"/>
        <end position="1779"/>
    </location>
</feature>
<dbReference type="InterPro" id="IPR022464">
    <property type="entry name" value="Strep_pil_isopept_link"/>
</dbReference>
<name>A0A1H8DFC8_9FIRM</name>
<dbReference type="InterPro" id="IPR038174">
    <property type="entry name" value="Strep_pil_link_sf"/>
</dbReference>
<dbReference type="InterPro" id="IPR008456">
    <property type="entry name" value="Collagen-bd_dom"/>
</dbReference>
<dbReference type="InterPro" id="IPR041171">
    <property type="entry name" value="SDR_Ig"/>
</dbReference>
<dbReference type="Gene3D" id="2.60.40.10">
    <property type="entry name" value="Immunoglobulins"/>
    <property type="match status" value="1"/>
</dbReference>
<dbReference type="InterPro" id="IPR008966">
    <property type="entry name" value="Adhesion_dom_sf"/>
</dbReference>
<evidence type="ECO:0000256" key="1">
    <source>
        <dbReference type="SAM" id="Phobius"/>
    </source>
</evidence>
<evidence type="ECO:0000256" key="2">
    <source>
        <dbReference type="SAM" id="SignalP"/>
    </source>
</evidence>
<evidence type="ECO:0000313" key="7">
    <source>
        <dbReference type="EMBL" id="SEN05514.1"/>
    </source>
</evidence>
<dbReference type="EMBL" id="FOCG01000003">
    <property type="protein sequence ID" value="SEN05514.1"/>
    <property type="molecule type" value="Genomic_DNA"/>
</dbReference>
<keyword evidence="1" id="KW-0472">Membrane</keyword>
<dbReference type="Pfam" id="PF05737">
    <property type="entry name" value="Collagen_bind"/>
    <property type="match status" value="1"/>
</dbReference>
<evidence type="ECO:0000259" key="3">
    <source>
        <dbReference type="Pfam" id="PF05737"/>
    </source>
</evidence>
<gene>
    <name evidence="7" type="ORF">SAMN05216180_2563</name>
</gene>
<dbReference type="NCBIfam" id="TIGR03786">
    <property type="entry name" value="strep_pil_rpt"/>
    <property type="match status" value="5"/>
</dbReference>
<evidence type="ECO:0000313" key="8">
    <source>
        <dbReference type="Proteomes" id="UP000199158"/>
    </source>
</evidence>
<dbReference type="Pfam" id="PF12892">
    <property type="entry name" value="FctA"/>
    <property type="match status" value="5"/>
</dbReference>
<feature type="transmembrane region" description="Helical" evidence="1">
    <location>
        <begin position="1926"/>
        <end position="1945"/>
    </location>
</feature>
<keyword evidence="8" id="KW-1185">Reference proteome</keyword>
<dbReference type="InterPro" id="IPR013783">
    <property type="entry name" value="Ig-like_fold"/>
</dbReference>
<feature type="domain" description="Streptococcal pilin isopeptide linkage" evidence="4">
    <location>
        <begin position="1275"/>
        <end position="1401"/>
    </location>
</feature>
<feature type="domain" description="Streptococcal pilin isopeptide linkage" evidence="4">
    <location>
        <begin position="1411"/>
        <end position="1528"/>
    </location>
</feature>
<feature type="domain" description="SpaA-like prealbumin fold" evidence="5">
    <location>
        <begin position="1018"/>
        <end position="1101"/>
    </location>
</feature>
<organism evidence="7 8">
    <name type="scientific">Hydrogenoanaerobacterium saccharovorans</name>
    <dbReference type="NCBI Taxonomy" id="474960"/>
    <lineage>
        <taxon>Bacteria</taxon>
        <taxon>Bacillati</taxon>
        <taxon>Bacillota</taxon>
        <taxon>Clostridia</taxon>
        <taxon>Eubacteriales</taxon>
        <taxon>Oscillospiraceae</taxon>
        <taxon>Hydrogenoanaerobacterium</taxon>
    </lineage>
</organism>
<sequence length="1953" mass="214818">MKQSRRYSLRLQALILSIAIALTFAFQALDVVAVSDENNELSNVLDSGAIDSGEVDFTAADPADLGSGYIDSGIVDLNRNQDQTANSDIVRDLTLHYMLKGSSEFLELLPPYQIKDGLKVEKYHAKYKFKLNDNIDTQTGEPQRTLKKGDYYLINLPEKLNIKNPKDGDILGNANEPIANYSFVKTENGTWQIKVTFTDYIDNPNEFDIFGEMEFDFELDLSAEEGGTTSTISIPIDNENNVEIEITIPEPQPNAPVSLTKTASSYNHLTRELVWNVKIMPETGVFSGCVFTDTIDRTYLDLASIKHGNITLTEGKDYTFDDATGKITYTIPDGRDGKDYQNITITTVAKRGIYGNTTATTVQNQANLSGGTSDVDIDSNTASHTITPDWLKKKGSLYQGNRIVWTITANSTRQLMYNAVITDLLQADVKLDKNLVYLGSQKVTIYDNAHTPADDKEIYGVLVANSDGTSQLKIYLPRGKENASDAVQTITLVTDIVLINDSPTEQNQVYSNSASLEANYVTDGDGEGSVETGDLSQIGVSVPNVFVDKSHNAILEEDKRNGTITWKISAASNHSSYGKSQIIDSLPKDQEYIADEIYWGEQKINSTTEPKAEISADGRTLTITFNNPNALRTQQNFTVKTKIKPEIYGDNLNRVFTNKVQCVLLDTGGNAIADREDTDIVWIQNSVISKTVGKYNGNTTKVGINPRVEFKIIVNKNLMPLSDVVITDDLNNIVTEFRKNGESQFTPVNGVKWTYVADTLKIVKSKGARDNLDLNAIANAATYQDNIITVNFGSGAAVNDEYTITFTAEIDILNTPIFKENGTIRCRGNIAEVTAVGLKPGTISTPPTGNTEEIKNEVLGKSGITLIKEQQVQWTINLNQRRVQMDSTKVVDVLPKGLTLDPTSIKLYKNVIDTDGNFITGNLVEAKGEEVTNFSYTYLPAEGEGMEGRYTLTVDLPDNKTDYILRFSTDFDDSLLGDNKKINNSAYFVGEVTVPSNTDTTTVTLSSTAGGGSTTKTSVTVNKRSKDNDQKIDGAVFELHWLPNGGMGTPVLVRTLAATNGSVIFRGLTRGEVYTVTEKSAPSGYLLDNAAPVTVYAPSDGTGDAEPLDFYNTPIKTGSWKPGAIKRLDGKGIIRPFDFEITDGINVVMTGTTKNKLSNGDYTVEFTLNDNAKAEDILKFTDDHIFENNDTEYLVTTKTFTMKEKPADLPGYGFDKTVHTLVVKVYNVKGREALKVVVEDDKGNVLSDNDGSFLPDRMPKFTNTYTANGEIQLSAEKKVLGHLLAAKQFSFELYEKTKDGETLVETVGNQAGRNMEHTTYIGNIAFSPIGFTQKDVGIKTYIIKEKHTSLAGYTYDPSVYTVTIEVTDQDNGKLSGNILSTKKSVNGVETDASNIQFTNTYIVAETDVILTAKKALSGRNLQNEQFSFILNQTTPDGAFIKQISTVKNIGENVSFPKLTFTQTDIGKSYYYQMSETNDSKAGYSYDNAVYSVRIDVNDREDGTLKIAQTITKGDGEIATEMIFNNAYKAAGSSLIKAVKTLSGKAIPKEQFSFALQQIDVTNGNALGERVIVKNDAEGNVIFPIILYTEADAGKSFYYTVRELNEGIGGYTYDPTVYTVCVSVTDNGDGTLNTQQAIVTPAGKTSIEFANAYKTFNTAASIEGTKVLNRRQLTEGQFHFVLNQVTEAGELVQKIQQVSNAQNGQIKFDDIVFTQADMGKTYYYQVSEVADQKDSDYQYDESVYLFIIDVIDNGDGTLSTNQTIKKGNIDVEKAIFTNTYILKSSHSKYTAKGSVSLSGTKVLQGAKLTDKMFQFVLTDENNQILQTAFNDVDGNVLFDKIYYNQNLTGRHIYSIREIQGDKAGITYDGTEYIVTVDVSDNGDGSLKIESSIVKMISGKKVDAGAIEFVNQYQTTMRLNNPETGDSSFVMLFAVAGLVSFSVLLLLTRKKVKRM</sequence>
<dbReference type="Proteomes" id="UP000199158">
    <property type="component" value="Unassembled WGS sequence"/>
</dbReference>
<evidence type="ECO:0000259" key="5">
    <source>
        <dbReference type="Pfam" id="PF17802"/>
    </source>
</evidence>
<protein>
    <submittedName>
        <fullName evidence="7">Pilin isopeptide linkage domain-containing protein</fullName>
    </submittedName>
</protein>
<dbReference type="Pfam" id="PF17802">
    <property type="entry name" value="SpaA"/>
    <property type="match status" value="1"/>
</dbReference>
<dbReference type="GO" id="GO:0005518">
    <property type="term" value="F:collagen binding"/>
    <property type="evidence" value="ECO:0007669"/>
    <property type="project" value="InterPro"/>
</dbReference>
<keyword evidence="1" id="KW-1133">Transmembrane helix</keyword>
<feature type="chain" id="PRO_5039103426" evidence="2">
    <location>
        <begin position="29"/>
        <end position="1953"/>
    </location>
</feature>
<feature type="domain" description="Streptococcal pilin isopeptide linkage" evidence="4">
    <location>
        <begin position="1797"/>
        <end position="1912"/>
    </location>
</feature>
<dbReference type="RefSeq" id="WP_092755800.1">
    <property type="nucleotide sequence ID" value="NZ_FOCG01000003.1"/>
</dbReference>
<accession>A0A1H8DFC8</accession>
<dbReference type="Gene3D" id="2.60.40.3050">
    <property type="match status" value="5"/>
</dbReference>
<dbReference type="Pfam" id="PF17961">
    <property type="entry name" value="Big_8"/>
    <property type="match status" value="1"/>
</dbReference>
<feature type="domain" description="Collagen binding" evidence="3">
    <location>
        <begin position="857"/>
        <end position="977"/>
    </location>
</feature>
<feature type="domain" description="Streptococcal pilin isopeptide linkage" evidence="4">
    <location>
        <begin position="1535"/>
        <end position="1653"/>
    </location>
</feature>
<dbReference type="OrthoDB" id="9816455at2"/>
<dbReference type="SUPFAM" id="SSF49401">
    <property type="entry name" value="Bacterial adhesins"/>
    <property type="match status" value="3"/>
</dbReference>
<reference evidence="7 8" key="1">
    <citation type="submission" date="2016-10" db="EMBL/GenBank/DDBJ databases">
        <authorList>
            <person name="de Groot N.N."/>
        </authorList>
    </citation>
    <scope>NUCLEOTIDE SEQUENCE [LARGE SCALE GENOMIC DNA]</scope>
    <source>
        <strain evidence="7 8">CGMCC 1.5070</strain>
    </source>
</reference>
<dbReference type="STRING" id="474960.SAMN05216180_2563"/>
<keyword evidence="2" id="KW-0732">Signal</keyword>
<feature type="signal peptide" evidence="2">
    <location>
        <begin position="1"/>
        <end position="28"/>
    </location>
</feature>
<feature type="domain" description="SDR-like Ig" evidence="6">
    <location>
        <begin position="139"/>
        <end position="220"/>
    </location>
</feature>